<sequence>MLKLLRWLNIILVLITLVSYSAAWVNPKTFWPLSFFALPFPWLLLANLLFIGFWAFIRKYQALLSLGCLLLGWTHLTGFVGLNLPGPVDKAALTVKTFNAYGFRKEAVTGKRYTAEEMPRYFPTEGIDVLCLQEFPTYYPRNYFIDYFRNQAGFKYVHAIPNGALAIFSRYPIEKTHTHYFVKHFNGFQWADIKVEGKLVRVFNLHLQSNGVSGMANEVAKEGNLQDKKTWNKVKGMAGRFKRAEQRRVEQTEAVVAEIQKSPHPVLVCGDFNATPQSYSYRQLSQGLKDAFREAGTGLGTTYAGKIPALRIDYQLYSPALQALDQDIRTERLSDHHSVVAFYKWASAD</sequence>
<dbReference type="STRING" id="1524460.IX84_07775"/>
<dbReference type="EMBL" id="JPOS01000018">
    <property type="protein sequence ID" value="KGE88570.1"/>
    <property type="molecule type" value="Genomic_DNA"/>
</dbReference>
<reference evidence="3 4" key="1">
    <citation type="journal article" date="2014" name="Int. J. Syst. Evol. Microbiol.">
        <title>Phaeodactylibacter xiamenensis gen. nov., sp. nov., a member of the family Saprospiraceae isolated from the marine alga Phaeodactylum tricornutum.</title>
        <authorList>
            <person name="Chen Z.Jr."/>
            <person name="Lei X."/>
            <person name="Lai Q."/>
            <person name="Li Y."/>
            <person name="Zhang B."/>
            <person name="Zhang J."/>
            <person name="Zhang H."/>
            <person name="Yang L."/>
            <person name="Zheng W."/>
            <person name="Tian Y."/>
            <person name="Yu Z."/>
            <person name="Xu H.Jr."/>
            <person name="Zheng T."/>
        </authorList>
    </citation>
    <scope>NUCLEOTIDE SEQUENCE [LARGE SCALE GENOMIC DNA]</scope>
    <source>
        <strain evidence="3 4">KD52</strain>
    </source>
</reference>
<accession>A0A098S8X6</accession>
<dbReference type="GO" id="GO:0006506">
    <property type="term" value="P:GPI anchor biosynthetic process"/>
    <property type="evidence" value="ECO:0007669"/>
    <property type="project" value="TreeGrafter"/>
</dbReference>
<dbReference type="Pfam" id="PF03372">
    <property type="entry name" value="Exo_endo_phos"/>
    <property type="match status" value="1"/>
</dbReference>
<dbReference type="InterPro" id="IPR051916">
    <property type="entry name" value="GPI-anchor_lipid_remodeler"/>
</dbReference>
<dbReference type="Proteomes" id="UP000029736">
    <property type="component" value="Unassembled WGS sequence"/>
</dbReference>
<dbReference type="CDD" id="cd09084">
    <property type="entry name" value="EEP-2"/>
    <property type="match status" value="1"/>
</dbReference>
<dbReference type="PANTHER" id="PTHR14859:SF15">
    <property type="entry name" value="ENDONUCLEASE_EXONUCLEASE_PHOSPHATASE DOMAIN-CONTAINING PROTEIN"/>
    <property type="match status" value="1"/>
</dbReference>
<feature type="domain" description="Endonuclease/exonuclease/phosphatase" evidence="2">
    <location>
        <begin position="97"/>
        <end position="336"/>
    </location>
</feature>
<proteinExistence type="predicted"/>
<dbReference type="GO" id="GO:0016020">
    <property type="term" value="C:membrane"/>
    <property type="evidence" value="ECO:0007669"/>
    <property type="project" value="GOC"/>
</dbReference>
<keyword evidence="1" id="KW-0812">Transmembrane</keyword>
<feature type="transmembrane region" description="Helical" evidence="1">
    <location>
        <begin position="31"/>
        <end position="56"/>
    </location>
</feature>
<dbReference type="GO" id="GO:0003824">
    <property type="term" value="F:catalytic activity"/>
    <property type="evidence" value="ECO:0007669"/>
    <property type="project" value="InterPro"/>
</dbReference>
<comment type="caution">
    <text evidence="3">The sequence shown here is derived from an EMBL/GenBank/DDBJ whole genome shotgun (WGS) entry which is preliminary data.</text>
</comment>
<dbReference type="InterPro" id="IPR005135">
    <property type="entry name" value="Endo/exonuclease/phosphatase"/>
</dbReference>
<feature type="transmembrane region" description="Helical" evidence="1">
    <location>
        <begin position="63"/>
        <end position="84"/>
    </location>
</feature>
<dbReference type="RefSeq" id="WP_044218206.1">
    <property type="nucleotide sequence ID" value="NZ_JBKAGJ010000006.1"/>
</dbReference>
<name>A0A098S8X6_9BACT</name>
<dbReference type="AlphaFoldDB" id="A0A098S8X6"/>
<dbReference type="Gene3D" id="3.60.10.10">
    <property type="entry name" value="Endonuclease/exonuclease/phosphatase"/>
    <property type="match status" value="1"/>
</dbReference>
<keyword evidence="1" id="KW-1133">Transmembrane helix</keyword>
<feature type="transmembrane region" description="Helical" evidence="1">
    <location>
        <begin position="7"/>
        <end position="25"/>
    </location>
</feature>
<gene>
    <name evidence="3" type="ORF">IX84_07775</name>
</gene>
<evidence type="ECO:0000313" key="3">
    <source>
        <dbReference type="EMBL" id="KGE88570.1"/>
    </source>
</evidence>
<dbReference type="OrthoDB" id="635146at2"/>
<evidence type="ECO:0000313" key="4">
    <source>
        <dbReference type="Proteomes" id="UP000029736"/>
    </source>
</evidence>
<evidence type="ECO:0000259" key="2">
    <source>
        <dbReference type="Pfam" id="PF03372"/>
    </source>
</evidence>
<keyword evidence="4" id="KW-1185">Reference proteome</keyword>
<organism evidence="3 4">
    <name type="scientific">Phaeodactylibacter xiamenensis</name>
    <dbReference type="NCBI Taxonomy" id="1524460"/>
    <lineage>
        <taxon>Bacteria</taxon>
        <taxon>Pseudomonadati</taxon>
        <taxon>Bacteroidota</taxon>
        <taxon>Saprospiria</taxon>
        <taxon>Saprospirales</taxon>
        <taxon>Haliscomenobacteraceae</taxon>
        <taxon>Phaeodactylibacter</taxon>
    </lineage>
</organism>
<dbReference type="InterPro" id="IPR036691">
    <property type="entry name" value="Endo/exonu/phosph_ase_sf"/>
</dbReference>
<dbReference type="SUPFAM" id="SSF56219">
    <property type="entry name" value="DNase I-like"/>
    <property type="match status" value="1"/>
</dbReference>
<protein>
    <recommendedName>
        <fullName evidence="2">Endonuclease/exonuclease/phosphatase domain-containing protein</fullName>
    </recommendedName>
</protein>
<evidence type="ECO:0000256" key="1">
    <source>
        <dbReference type="SAM" id="Phobius"/>
    </source>
</evidence>
<keyword evidence="1" id="KW-0472">Membrane</keyword>
<dbReference type="PANTHER" id="PTHR14859">
    <property type="entry name" value="CALCOFLUOR WHITE HYPERSENSITIVE PROTEIN PRECURSOR"/>
    <property type="match status" value="1"/>
</dbReference>